<reference evidence="1 2" key="1">
    <citation type="submission" date="2020-04" db="EMBL/GenBank/DDBJ databases">
        <authorList>
            <person name="Wallbank WR R."/>
            <person name="Pardo Diaz C."/>
            <person name="Kozak K."/>
            <person name="Martin S."/>
            <person name="Jiggins C."/>
            <person name="Moest M."/>
            <person name="Warren A I."/>
            <person name="Byers J.R.P. K."/>
            <person name="Montejo-Kovacevich G."/>
            <person name="Yen C E."/>
        </authorList>
    </citation>
    <scope>NUCLEOTIDE SEQUENCE [LARGE SCALE GENOMIC DNA]</scope>
</reference>
<protein>
    <submittedName>
        <fullName evidence="1">Uncharacterized protein</fullName>
    </submittedName>
</protein>
<accession>A0A8S1AWE1</accession>
<organism evidence="1 2">
    <name type="scientific">Arctia plantaginis</name>
    <name type="common">Wood tiger moth</name>
    <name type="synonym">Phalaena plantaginis</name>
    <dbReference type="NCBI Taxonomy" id="874455"/>
    <lineage>
        <taxon>Eukaryota</taxon>
        <taxon>Metazoa</taxon>
        <taxon>Ecdysozoa</taxon>
        <taxon>Arthropoda</taxon>
        <taxon>Hexapoda</taxon>
        <taxon>Insecta</taxon>
        <taxon>Pterygota</taxon>
        <taxon>Neoptera</taxon>
        <taxon>Endopterygota</taxon>
        <taxon>Lepidoptera</taxon>
        <taxon>Glossata</taxon>
        <taxon>Ditrysia</taxon>
        <taxon>Noctuoidea</taxon>
        <taxon>Erebidae</taxon>
        <taxon>Arctiinae</taxon>
        <taxon>Arctia</taxon>
    </lineage>
</organism>
<gene>
    <name evidence="1" type="ORF">APLA_LOCUS12831</name>
</gene>
<dbReference type="EMBL" id="CADEBD010000344">
    <property type="protein sequence ID" value="CAB3249369.1"/>
    <property type="molecule type" value="Genomic_DNA"/>
</dbReference>
<dbReference type="AlphaFoldDB" id="A0A8S1AWE1"/>
<proteinExistence type="predicted"/>
<name>A0A8S1AWE1_ARCPL</name>
<dbReference type="Proteomes" id="UP000494256">
    <property type="component" value="Unassembled WGS sequence"/>
</dbReference>
<evidence type="ECO:0000313" key="2">
    <source>
        <dbReference type="Proteomes" id="UP000494256"/>
    </source>
</evidence>
<sequence>MQSFGSLRTRSFEIWNTPDDSKTLSLRIRPRRFDYQKYNLRSGPRWRSGAGAGRATMYSGIYSGRAQPSSASMV</sequence>
<evidence type="ECO:0000313" key="1">
    <source>
        <dbReference type="EMBL" id="CAB3249369.1"/>
    </source>
</evidence>
<comment type="caution">
    <text evidence="1">The sequence shown here is derived from an EMBL/GenBank/DDBJ whole genome shotgun (WGS) entry which is preliminary data.</text>
</comment>